<dbReference type="RefSeq" id="XP_011069975.1">
    <property type="nucleotide sequence ID" value="XM_011071673.2"/>
</dbReference>
<evidence type="ECO:0000256" key="2">
    <source>
        <dbReference type="SAM" id="SignalP"/>
    </source>
</evidence>
<name>A0A6I9SK33_SESIN</name>
<feature type="signal peptide" evidence="2">
    <location>
        <begin position="1"/>
        <end position="27"/>
    </location>
</feature>
<proteinExistence type="predicted"/>
<evidence type="ECO:0000313" key="3">
    <source>
        <dbReference type="Proteomes" id="UP000504604"/>
    </source>
</evidence>
<organism evidence="3 4">
    <name type="scientific">Sesamum indicum</name>
    <name type="common">Oriental sesame</name>
    <name type="synonym">Sesamum orientale</name>
    <dbReference type="NCBI Taxonomy" id="4182"/>
    <lineage>
        <taxon>Eukaryota</taxon>
        <taxon>Viridiplantae</taxon>
        <taxon>Streptophyta</taxon>
        <taxon>Embryophyta</taxon>
        <taxon>Tracheophyta</taxon>
        <taxon>Spermatophyta</taxon>
        <taxon>Magnoliopsida</taxon>
        <taxon>eudicotyledons</taxon>
        <taxon>Gunneridae</taxon>
        <taxon>Pentapetalae</taxon>
        <taxon>asterids</taxon>
        <taxon>lamiids</taxon>
        <taxon>Lamiales</taxon>
        <taxon>Pedaliaceae</taxon>
        <taxon>Sesamum</taxon>
    </lineage>
</organism>
<keyword evidence="3" id="KW-1185">Reference proteome</keyword>
<evidence type="ECO:0000313" key="4">
    <source>
        <dbReference type="RefSeq" id="XP_011069975.1"/>
    </source>
</evidence>
<dbReference type="AlphaFoldDB" id="A0A6I9SK33"/>
<dbReference type="Proteomes" id="UP000504604">
    <property type="component" value="Linkage group LG2"/>
</dbReference>
<gene>
    <name evidence="4" type="primary">LOC105155740</name>
</gene>
<sequence>MKAIQKLCLSILISLLLIYTQISSTFAAHSTSSKESFVSSGEKEDVRRQTKTRIVEYFEENKIEGFNVESLMDYDPPGPDPRHDPPPPPPS</sequence>
<feature type="region of interest" description="Disordered" evidence="1">
    <location>
        <begin position="68"/>
        <end position="91"/>
    </location>
</feature>
<accession>A0A6I9SK33</accession>
<dbReference type="KEGG" id="sind:105155740"/>
<feature type="chain" id="PRO_5026759289" evidence="2">
    <location>
        <begin position="28"/>
        <end position="91"/>
    </location>
</feature>
<dbReference type="InParanoid" id="A0A6I9SK33"/>
<dbReference type="GeneID" id="105155740"/>
<evidence type="ECO:0000256" key="1">
    <source>
        <dbReference type="SAM" id="MobiDB-lite"/>
    </source>
</evidence>
<protein>
    <submittedName>
        <fullName evidence="4">Uncharacterized protein LOC105155740</fullName>
    </submittedName>
</protein>
<keyword evidence="2" id="KW-0732">Signal</keyword>
<reference evidence="4" key="1">
    <citation type="submission" date="2025-08" db="UniProtKB">
        <authorList>
            <consortium name="RefSeq"/>
        </authorList>
    </citation>
    <scope>IDENTIFICATION</scope>
</reference>